<dbReference type="Gene3D" id="1.10.287.70">
    <property type="match status" value="1"/>
</dbReference>
<accession>A0AAE1LCS8</accession>
<name>A0AAE1LCS8_9NEOP</name>
<evidence type="ECO:0000256" key="2">
    <source>
        <dbReference type="ARBA" id="ARBA00022692"/>
    </source>
</evidence>
<evidence type="ECO:0000256" key="1">
    <source>
        <dbReference type="ARBA" id="ARBA00004141"/>
    </source>
</evidence>
<keyword evidence="6" id="KW-0813">Transport</keyword>
<proteinExistence type="predicted"/>
<dbReference type="GO" id="GO:0015271">
    <property type="term" value="F:outward rectifier potassium channel activity"/>
    <property type="evidence" value="ECO:0007669"/>
    <property type="project" value="TreeGrafter"/>
</dbReference>
<reference evidence="6" key="1">
    <citation type="submission" date="2021-07" db="EMBL/GenBank/DDBJ databases">
        <authorList>
            <person name="Catto M.A."/>
            <person name="Jacobson A."/>
            <person name="Kennedy G."/>
            <person name="Labadie P."/>
            <person name="Hunt B.G."/>
            <person name="Srinivasan R."/>
        </authorList>
    </citation>
    <scope>NUCLEOTIDE SEQUENCE</scope>
    <source>
        <strain evidence="6">PL_HMW_Pooled</strain>
        <tissue evidence="6">Head</tissue>
    </source>
</reference>
<keyword evidence="6" id="KW-0406">Ion transport</keyword>
<comment type="caution">
    <text evidence="6">The sequence shown here is derived from an EMBL/GenBank/DDBJ whole genome shotgun (WGS) entry which is preliminary data.</text>
</comment>
<dbReference type="PANTHER" id="PTHR11003">
    <property type="entry name" value="POTASSIUM CHANNEL, SUBFAMILY K"/>
    <property type="match status" value="1"/>
</dbReference>
<keyword evidence="7" id="KW-1185">Reference proteome</keyword>
<dbReference type="InterPro" id="IPR003280">
    <property type="entry name" value="2pore_dom_K_chnl"/>
</dbReference>
<evidence type="ECO:0000313" key="7">
    <source>
        <dbReference type="Proteomes" id="UP001219518"/>
    </source>
</evidence>
<evidence type="ECO:0000256" key="3">
    <source>
        <dbReference type="ARBA" id="ARBA00022989"/>
    </source>
</evidence>
<dbReference type="AlphaFoldDB" id="A0AAE1LCS8"/>
<reference evidence="6" key="2">
    <citation type="journal article" date="2023" name="BMC Genomics">
        <title>Pest status, molecular evolution, and epigenetic factors derived from the genome assembly of Frankliniella fusca, a thysanopteran phytovirus vector.</title>
        <authorList>
            <person name="Catto M.A."/>
            <person name="Labadie P.E."/>
            <person name="Jacobson A.L."/>
            <person name="Kennedy G.G."/>
            <person name="Srinivasan R."/>
            <person name="Hunt B.G."/>
        </authorList>
    </citation>
    <scope>NUCLEOTIDE SEQUENCE</scope>
    <source>
        <strain evidence="6">PL_HMW_Pooled</strain>
    </source>
</reference>
<keyword evidence="6" id="KW-0407">Ion channel</keyword>
<sequence>MSRGRVTEFACCSFDPDPGDLRGGAGAMDMTPMGGYPGAGMGGYGPMGPPGAGPGMAVAGHAPPPGYGHGGGHGGYAYGPGPVYGPYGPSYPYQHHQQLVHRPNVHADPAHPGERAPSKCGMFWRYVWKLSSCLCSHVTLVSLVIAYCLLGAMTFEILEKDHELQVKKNITYRRSNVTQWLWTMTSNTPVLYQDNWTMSAIERLKVFEKELLWHIRSQGWDGIEDEGQLQWTFPGALFYSIIVITTIGECEQGMGI</sequence>
<comment type="subcellular location">
    <subcellularLocation>
        <location evidence="1">Membrane</location>
        <topology evidence="1">Multi-pass membrane protein</topology>
    </subcellularLocation>
</comment>
<feature type="non-terminal residue" evidence="6">
    <location>
        <position position="1"/>
    </location>
</feature>
<evidence type="ECO:0000256" key="4">
    <source>
        <dbReference type="ARBA" id="ARBA00023136"/>
    </source>
</evidence>
<dbReference type="PANTHER" id="PTHR11003:SF334">
    <property type="entry name" value="FI03418P"/>
    <property type="match status" value="1"/>
</dbReference>
<organism evidence="6 7">
    <name type="scientific">Frankliniella fusca</name>
    <dbReference type="NCBI Taxonomy" id="407009"/>
    <lineage>
        <taxon>Eukaryota</taxon>
        <taxon>Metazoa</taxon>
        <taxon>Ecdysozoa</taxon>
        <taxon>Arthropoda</taxon>
        <taxon>Hexapoda</taxon>
        <taxon>Insecta</taxon>
        <taxon>Pterygota</taxon>
        <taxon>Neoptera</taxon>
        <taxon>Paraneoptera</taxon>
        <taxon>Thysanoptera</taxon>
        <taxon>Terebrantia</taxon>
        <taxon>Thripoidea</taxon>
        <taxon>Thripidae</taxon>
        <taxon>Frankliniella</taxon>
    </lineage>
</organism>
<protein>
    <submittedName>
        <fullName evidence="6">TWiK family of potassium channels protein 7</fullName>
    </submittedName>
</protein>
<evidence type="ECO:0000313" key="6">
    <source>
        <dbReference type="EMBL" id="KAK3913999.1"/>
    </source>
</evidence>
<dbReference type="GO" id="GO:0030322">
    <property type="term" value="P:stabilization of membrane potential"/>
    <property type="evidence" value="ECO:0007669"/>
    <property type="project" value="TreeGrafter"/>
</dbReference>
<dbReference type="Proteomes" id="UP001219518">
    <property type="component" value="Unassembled WGS sequence"/>
</dbReference>
<feature type="transmembrane region" description="Helical" evidence="5">
    <location>
        <begin position="138"/>
        <end position="158"/>
    </location>
</feature>
<dbReference type="GO" id="GO:0005886">
    <property type="term" value="C:plasma membrane"/>
    <property type="evidence" value="ECO:0007669"/>
    <property type="project" value="TreeGrafter"/>
</dbReference>
<dbReference type="GO" id="GO:0022841">
    <property type="term" value="F:potassium ion leak channel activity"/>
    <property type="evidence" value="ECO:0007669"/>
    <property type="project" value="TreeGrafter"/>
</dbReference>
<evidence type="ECO:0000256" key="5">
    <source>
        <dbReference type="SAM" id="Phobius"/>
    </source>
</evidence>
<dbReference type="SUPFAM" id="SSF81324">
    <property type="entry name" value="Voltage-gated potassium channels"/>
    <property type="match status" value="1"/>
</dbReference>
<dbReference type="EMBL" id="JAHWGI010000349">
    <property type="protein sequence ID" value="KAK3913999.1"/>
    <property type="molecule type" value="Genomic_DNA"/>
</dbReference>
<gene>
    <name evidence="6" type="ORF">KUF71_023412</name>
</gene>
<keyword evidence="4 5" id="KW-0472">Membrane</keyword>
<keyword evidence="3 5" id="KW-1133">Transmembrane helix</keyword>
<keyword evidence="2 5" id="KW-0812">Transmembrane</keyword>